<gene>
    <name evidence="2" type="ORF">GCM10010842_29480</name>
</gene>
<keyword evidence="3" id="KW-1185">Reference proteome</keyword>
<dbReference type="InterPro" id="IPR001959">
    <property type="entry name" value="Transposase"/>
</dbReference>
<name>A0ABQ2JCX4_9DEIO</name>
<dbReference type="Pfam" id="PF01385">
    <property type="entry name" value="OrfB_IS605"/>
    <property type="match status" value="1"/>
</dbReference>
<evidence type="ECO:0000313" key="2">
    <source>
        <dbReference type="EMBL" id="GGN42735.1"/>
    </source>
</evidence>
<proteinExistence type="predicted"/>
<dbReference type="Proteomes" id="UP000645517">
    <property type="component" value="Unassembled WGS sequence"/>
</dbReference>
<dbReference type="EMBL" id="BMOR01000016">
    <property type="protein sequence ID" value="GGN42735.1"/>
    <property type="molecule type" value="Genomic_DNA"/>
</dbReference>
<accession>A0ABQ2JCX4</accession>
<comment type="caution">
    <text evidence="2">The sequence shown here is derived from an EMBL/GenBank/DDBJ whole genome shotgun (WGS) entry which is preliminary data.</text>
</comment>
<organism evidence="2 3">
    <name type="scientific">Deinococcus daejeonensis</name>
    <dbReference type="NCBI Taxonomy" id="1007098"/>
    <lineage>
        <taxon>Bacteria</taxon>
        <taxon>Thermotogati</taxon>
        <taxon>Deinococcota</taxon>
        <taxon>Deinococci</taxon>
        <taxon>Deinococcales</taxon>
        <taxon>Deinococcaceae</taxon>
        <taxon>Deinococcus</taxon>
    </lineage>
</organism>
<feature type="domain" description="Probable transposase IS891/IS1136/IS1341" evidence="1">
    <location>
        <begin position="164"/>
        <end position="280"/>
    </location>
</feature>
<evidence type="ECO:0000313" key="3">
    <source>
        <dbReference type="Proteomes" id="UP000645517"/>
    </source>
</evidence>
<evidence type="ECO:0000259" key="1">
    <source>
        <dbReference type="Pfam" id="PF01385"/>
    </source>
</evidence>
<protein>
    <recommendedName>
        <fullName evidence="1">Probable transposase IS891/IS1136/IS1341 domain-containing protein</fullName>
    </recommendedName>
</protein>
<sequence>MSLYVVRKLDLPASPLLDHLARAAGELYSRTVVAYWRILRKTGTGKNGRKPVFLSQYGMERICISPDLHSYTSDAVVGNFYASIKSANTRKKKGSKEAKYPRRRKRFFKITWKSASIRLKKGQLILSNGKRNEPLVIPWAFDLPRQVEIGWKKTGGYELRATYVGVSPRPALGNGVAAVDQGELRTATVYDGEQTTLYSGRLIRSKSRYRAKAIARLDAEISKTKRGSQRRKKLVRAKRRTVGKLNRQIQDILHKQTQHLVSTLHQRGVQTVVIGDIRDIRSSIKYGAKTNQKLHG</sequence>
<reference evidence="3" key="1">
    <citation type="journal article" date="2019" name="Int. J. Syst. Evol. Microbiol.">
        <title>The Global Catalogue of Microorganisms (GCM) 10K type strain sequencing project: providing services to taxonomists for standard genome sequencing and annotation.</title>
        <authorList>
            <consortium name="The Broad Institute Genomics Platform"/>
            <consortium name="The Broad Institute Genome Sequencing Center for Infectious Disease"/>
            <person name="Wu L."/>
            <person name="Ma J."/>
        </authorList>
    </citation>
    <scope>NUCLEOTIDE SEQUENCE [LARGE SCALE GENOMIC DNA]</scope>
    <source>
        <strain evidence="3">JCM 16918</strain>
    </source>
</reference>